<keyword evidence="2" id="KW-1185">Reference proteome</keyword>
<dbReference type="AlphaFoldDB" id="A0A3M7QIU8"/>
<gene>
    <name evidence="1" type="ORF">BpHYR1_043306</name>
</gene>
<reference evidence="1 2" key="1">
    <citation type="journal article" date="2018" name="Sci. Rep.">
        <title>Genomic signatures of local adaptation to the degree of environmental predictability in rotifers.</title>
        <authorList>
            <person name="Franch-Gras L."/>
            <person name="Hahn C."/>
            <person name="Garcia-Roger E.M."/>
            <person name="Carmona M.J."/>
            <person name="Serra M."/>
            <person name="Gomez A."/>
        </authorList>
    </citation>
    <scope>NUCLEOTIDE SEQUENCE [LARGE SCALE GENOMIC DNA]</scope>
    <source>
        <strain evidence="1">HYR1</strain>
    </source>
</reference>
<evidence type="ECO:0000313" key="1">
    <source>
        <dbReference type="EMBL" id="RNA10895.1"/>
    </source>
</evidence>
<name>A0A3M7QIU8_BRAPC</name>
<protein>
    <submittedName>
        <fullName evidence="1">Uncharacterized protein</fullName>
    </submittedName>
</protein>
<accession>A0A3M7QIU8</accession>
<dbReference type="Proteomes" id="UP000276133">
    <property type="component" value="Unassembled WGS sequence"/>
</dbReference>
<sequence>MSRILLKIPKNTIICSTRLISTAIPLQVYHLQTFPIMQSVFQPSKHQCFLKILLKEKLHS</sequence>
<proteinExistence type="predicted"/>
<dbReference type="EMBL" id="REGN01006095">
    <property type="protein sequence ID" value="RNA10895.1"/>
    <property type="molecule type" value="Genomic_DNA"/>
</dbReference>
<organism evidence="1 2">
    <name type="scientific">Brachionus plicatilis</name>
    <name type="common">Marine rotifer</name>
    <name type="synonym">Brachionus muelleri</name>
    <dbReference type="NCBI Taxonomy" id="10195"/>
    <lineage>
        <taxon>Eukaryota</taxon>
        <taxon>Metazoa</taxon>
        <taxon>Spiralia</taxon>
        <taxon>Gnathifera</taxon>
        <taxon>Rotifera</taxon>
        <taxon>Eurotatoria</taxon>
        <taxon>Monogononta</taxon>
        <taxon>Pseudotrocha</taxon>
        <taxon>Ploima</taxon>
        <taxon>Brachionidae</taxon>
        <taxon>Brachionus</taxon>
    </lineage>
</organism>
<comment type="caution">
    <text evidence="1">The sequence shown here is derived from an EMBL/GenBank/DDBJ whole genome shotgun (WGS) entry which is preliminary data.</text>
</comment>
<evidence type="ECO:0000313" key="2">
    <source>
        <dbReference type="Proteomes" id="UP000276133"/>
    </source>
</evidence>